<dbReference type="GO" id="GO:0030170">
    <property type="term" value="F:pyridoxal phosphate binding"/>
    <property type="evidence" value="ECO:0007669"/>
    <property type="project" value="InterPro"/>
</dbReference>
<dbReference type="SUPFAM" id="SSF53383">
    <property type="entry name" value="PLP-dependent transferases"/>
    <property type="match status" value="1"/>
</dbReference>
<name>A0A7C5IZ87_9GAMM</name>
<evidence type="ECO:0008006" key="8">
    <source>
        <dbReference type="Google" id="ProtNLM"/>
    </source>
</evidence>
<evidence type="ECO:0000256" key="3">
    <source>
        <dbReference type="ARBA" id="ARBA00022793"/>
    </source>
</evidence>
<evidence type="ECO:0000256" key="1">
    <source>
        <dbReference type="ARBA" id="ARBA00001933"/>
    </source>
</evidence>
<accession>A0A7C5IZ87</accession>
<evidence type="ECO:0000256" key="4">
    <source>
        <dbReference type="ARBA" id="ARBA00022898"/>
    </source>
</evidence>
<feature type="non-terminal residue" evidence="7">
    <location>
        <position position="233"/>
    </location>
</feature>
<evidence type="ECO:0000256" key="2">
    <source>
        <dbReference type="ARBA" id="ARBA00009533"/>
    </source>
</evidence>
<dbReference type="InterPro" id="IPR002129">
    <property type="entry name" value="PyrdxlP-dep_de-COase"/>
</dbReference>
<dbReference type="Gene3D" id="3.40.640.10">
    <property type="entry name" value="Type I PLP-dependent aspartate aminotransferase-like (Major domain)"/>
    <property type="match status" value="1"/>
</dbReference>
<proteinExistence type="inferred from homology"/>
<comment type="similarity">
    <text evidence="2 6">Belongs to the group II decarboxylase family.</text>
</comment>
<dbReference type="PANTHER" id="PTHR46101:SF2">
    <property type="entry name" value="SERINE DECARBOXYLASE"/>
    <property type="match status" value="1"/>
</dbReference>
<comment type="caution">
    <text evidence="7">The sequence shown here is derived from an EMBL/GenBank/DDBJ whole genome shotgun (WGS) entry which is preliminary data.</text>
</comment>
<dbReference type="InterPro" id="IPR051151">
    <property type="entry name" value="Group_II_Decarboxylase"/>
</dbReference>
<evidence type="ECO:0000313" key="7">
    <source>
        <dbReference type="EMBL" id="HHH13176.1"/>
    </source>
</evidence>
<dbReference type="InterPro" id="IPR015424">
    <property type="entry name" value="PyrdxlP-dep_Trfase"/>
</dbReference>
<dbReference type="GO" id="GO:0019752">
    <property type="term" value="P:carboxylic acid metabolic process"/>
    <property type="evidence" value="ECO:0007669"/>
    <property type="project" value="InterPro"/>
</dbReference>
<evidence type="ECO:0000256" key="6">
    <source>
        <dbReference type="RuleBase" id="RU000382"/>
    </source>
</evidence>
<dbReference type="Pfam" id="PF00282">
    <property type="entry name" value="Pyridoxal_deC"/>
    <property type="match status" value="1"/>
</dbReference>
<dbReference type="EMBL" id="DROM01000182">
    <property type="protein sequence ID" value="HHH13176.1"/>
    <property type="molecule type" value="Genomic_DNA"/>
</dbReference>
<gene>
    <name evidence="7" type="ORF">ENJ98_02970</name>
</gene>
<sequence>MTMVFVSDIPVVSLTWWCNIAQASTVCHMEKTVISPRPASTAPMLGYPINLNPPPPGFERWRRRLRRAGIGVIAYNNGGNPYARAPVPHHTHALERRVIARAGRWYGFPADDLWGFVSHSGTDSNLHGLHIGRVLLQDRYGQAPVCYYTAEAHYSIPQLIDLLGLDAAQVATDADGALDPADLARQLARHRGRPALVVATVGTTFKGAVDPLPAIAAALAGTPRFLHVDAAAF</sequence>
<dbReference type="Proteomes" id="UP000886100">
    <property type="component" value="Unassembled WGS sequence"/>
</dbReference>
<evidence type="ECO:0000256" key="5">
    <source>
        <dbReference type="ARBA" id="ARBA00023239"/>
    </source>
</evidence>
<dbReference type="AlphaFoldDB" id="A0A7C5IZ87"/>
<keyword evidence="3" id="KW-0210">Decarboxylase</keyword>
<reference evidence="7" key="1">
    <citation type="journal article" date="2020" name="mSystems">
        <title>Genome- and Community-Level Interaction Insights into Carbon Utilization and Element Cycling Functions of Hydrothermarchaeota in Hydrothermal Sediment.</title>
        <authorList>
            <person name="Zhou Z."/>
            <person name="Liu Y."/>
            <person name="Xu W."/>
            <person name="Pan J."/>
            <person name="Luo Z.H."/>
            <person name="Li M."/>
        </authorList>
    </citation>
    <scope>NUCLEOTIDE SEQUENCE [LARGE SCALE GENOMIC DNA]</scope>
    <source>
        <strain evidence="7">HyVt-535</strain>
    </source>
</reference>
<keyword evidence="4 6" id="KW-0663">Pyridoxal phosphate</keyword>
<dbReference type="PANTHER" id="PTHR46101">
    <property type="match status" value="1"/>
</dbReference>
<dbReference type="InterPro" id="IPR015421">
    <property type="entry name" value="PyrdxlP-dep_Trfase_major"/>
</dbReference>
<comment type="cofactor">
    <cofactor evidence="1 6">
        <name>pyridoxal 5'-phosphate</name>
        <dbReference type="ChEBI" id="CHEBI:597326"/>
    </cofactor>
</comment>
<keyword evidence="5 6" id="KW-0456">Lyase</keyword>
<dbReference type="GO" id="GO:0016831">
    <property type="term" value="F:carboxy-lyase activity"/>
    <property type="evidence" value="ECO:0007669"/>
    <property type="project" value="UniProtKB-KW"/>
</dbReference>
<protein>
    <recommendedName>
        <fullName evidence="8">Histidine decarboxylase</fullName>
    </recommendedName>
</protein>
<organism evidence="7">
    <name type="scientific">Thiolapillus brandeum</name>
    <dbReference type="NCBI Taxonomy" id="1076588"/>
    <lineage>
        <taxon>Bacteria</taxon>
        <taxon>Pseudomonadati</taxon>
        <taxon>Pseudomonadota</taxon>
        <taxon>Gammaproteobacteria</taxon>
        <taxon>Chromatiales</taxon>
        <taxon>Sedimenticolaceae</taxon>
        <taxon>Thiolapillus</taxon>
    </lineage>
</organism>